<feature type="domain" description="Histidine kinase/HSP90-like ATPase" evidence="6">
    <location>
        <begin position="12"/>
        <end position="55"/>
    </location>
</feature>
<dbReference type="GO" id="GO:0000160">
    <property type="term" value="P:phosphorelay signal transduction system"/>
    <property type="evidence" value="ECO:0007669"/>
    <property type="project" value="UniProtKB-KW"/>
</dbReference>
<keyword evidence="3" id="KW-0808">Transferase</keyword>
<keyword evidence="5" id="KW-0902">Two-component regulatory system</keyword>
<dbReference type="InterPro" id="IPR036890">
    <property type="entry name" value="HATPase_C_sf"/>
</dbReference>
<dbReference type="InterPro" id="IPR003594">
    <property type="entry name" value="HATPase_dom"/>
</dbReference>
<dbReference type="Proteomes" id="UP000031189">
    <property type="component" value="Unassembled WGS sequence"/>
</dbReference>
<gene>
    <name evidence="7" type="ORF">QX51_08870</name>
</gene>
<dbReference type="Pfam" id="PF02518">
    <property type="entry name" value="HATPase_c"/>
    <property type="match status" value="1"/>
</dbReference>
<dbReference type="PRINTS" id="PR00344">
    <property type="entry name" value="BCTRLSENSOR"/>
</dbReference>
<accession>A0A0B3VKM9</accession>
<evidence type="ECO:0000256" key="4">
    <source>
        <dbReference type="ARBA" id="ARBA00022777"/>
    </source>
</evidence>
<evidence type="ECO:0000256" key="2">
    <source>
        <dbReference type="ARBA" id="ARBA00012438"/>
    </source>
</evidence>
<dbReference type="GO" id="GO:0004673">
    <property type="term" value="F:protein histidine kinase activity"/>
    <property type="evidence" value="ECO:0007669"/>
    <property type="project" value="UniProtKB-EC"/>
</dbReference>
<evidence type="ECO:0000256" key="3">
    <source>
        <dbReference type="ARBA" id="ARBA00022679"/>
    </source>
</evidence>
<dbReference type="EMBL" id="JWHR01000079">
    <property type="protein sequence ID" value="KHS57336.1"/>
    <property type="molecule type" value="Genomic_DNA"/>
</dbReference>
<dbReference type="SUPFAM" id="SSF55874">
    <property type="entry name" value="ATPase domain of HSP90 chaperone/DNA topoisomerase II/histidine kinase"/>
    <property type="match status" value="1"/>
</dbReference>
<evidence type="ECO:0000313" key="7">
    <source>
        <dbReference type="EMBL" id="KHS57336.1"/>
    </source>
</evidence>
<keyword evidence="4" id="KW-0418">Kinase</keyword>
<comment type="caution">
    <text evidence="7">The sequence shown here is derived from an EMBL/GenBank/DDBJ whole genome shotgun (WGS) entry which is preliminary data.</text>
</comment>
<dbReference type="STRING" id="1577792.QX51_08870"/>
<organism evidence="7 8">
    <name type="scientific">Terrisporobacter othiniensis</name>
    <dbReference type="NCBI Taxonomy" id="1577792"/>
    <lineage>
        <taxon>Bacteria</taxon>
        <taxon>Bacillati</taxon>
        <taxon>Bacillota</taxon>
        <taxon>Clostridia</taxon>
        <taxon>Peptostreptococcales</taxon>
        <taxon>Peptostreptococcaceae</taxon>
        <taxon>Terrisporobacter</taxon>
    </lineage>
</organism>
<dbReference type="RefSeq" id="WP_039679547.1">
    <property type="nucleotide sequence ID" value="NZ_JWHR01000079.1"/>
</dbReference>
<dbReference type="PANTHER" id="PTHR43711">
    <property type="entry name" value="TWO-COMPONENT HISTIDINE KINASE"/>
    <property type="match status" value="1"/>
</dbReference>
<dbReference type="PANTHER" id="PTHR43711:SF1">
    <property type="entry name" value="HISTIDINE KINASE 1"/>
    <property type="match status" value="1"/>
</dbReference>
<dbReference type="InterPro" id="IPR004358">
    <property type="entry name" value="Sig_transdc_His_kin-like_C"/>
</dbReference>
<protein>
    <recommendedName>
        <fullName evidence="2">histidine kinase</fullName>
        <ecNumber evidence="2">2.7.13.3</ecNumber>
    </recommendedName>
</protein>
<dbReference type="EC" id="2.7.13.3" evidence="2"/>
<sequence length="61" mass="6621">MKRGYIEFVIGDKSRSSIGGSGLGLEITKRIAELHGGSINVQSELGKESKFIITINTINKK</sequence>
<evidence type="ECO:0000259" key="6">
    <source>
        <dbReference type="Pfam" id="PF02518"/>
    </source>
</evidence>
<proteinExistence type="predicted"/>
<dbReference type="InterPro" id="IPR050736">
    <property type="entry name" value="Sensor_HK_Regulatory"/>
</dbReference>
<dbReference type="Gene3D" id="3.30.565.10">
    <property type="entry name" value="Histidine kinase-like ATPase, C-terminal domain"/>
    <property type="match status" value="1"/>
</dbReference>
<dbReference type="AlphaFoldDB" id="A0A0B3VKM9"/>
<reference evidence="7 8" key="1">
    <citation type="submission" date="2014-12" db="EMBL/GenBank/DDBJ databases">
        <title>Draft genome sequence of Terrisporobacter sp. 08-306576, isolated from the blood culture of a bacteremia patient.</title>
        <authorList>
            <person name="Lund L.C."/>
            <person name="Sydenham T.V."/>
            <person name="Hogh S.V."/>
            <person name="Skov M.N."/>
            <person name="Kemp M."/>
            <person name="Justesen U.S."/>
        </authorList>
    </citation>
    <scope>NUCLEOTIDE SEQUENCE [LARGE SCALE GENOMIC DNA]</scope>
    <source>
        <strain evidence="7 8">08-306576</strain>
    </source>
</reference>
<keyword evidence="8" id="KW-1185">Reference proteome</keyword>
<evidence type="ECO:0000256" key="5">
    <source>
        <dbReference type="ARBA" id="ARBA00023012"/>
    </source>
</evidence>
<comment type="catalytic activity">
    <reaction evidence="1">
        <text>ATP + protein L-histidine = ADP + protein N-phospho-L-histidine.</text>
        <dbReference type="EC" id="2.7.13.3"/>
    </reaction>
</comment>
<name>A0A0B3VKM9_9FIRM</name>
<evidence type="ECO:0000256" key="1">
    <source>
        <dbReference type="ARBA" id="ARBA00000085"/>
    </source>
</evidence>
<evidence type="ECO:0000313" key="8">
    <source>
        <dbReference type="Proteomes" id="UP000031189"/>
    </source>
</evidence>